<name>A0A0A9A0Z0_ARUDO</name>
<evidence type="ECO:0000313" key="1">
    <source>
        <dbReference type="EMBL" id="JAD40707.1"/>
    </source>
</evidence>
<proteinExistence type="predicted"/>
<dbReference type="EMBL" id="GBRH01257188">
    <property type="protein sequence ID" value="JAD40707.1"/>
    <property type="molecule type" value="Transcribed_RNA"/>
</dbReference>
<reference evidence="1" key="2">
    <citation type="journal article" date="2015" name="Data Brief">
        <title>Shoot transcriptome of the giant reed, Arundo donax.</title>
        <authorList>
            <person name="Barrero R.A."/>
            <person name="Guerrero F.D."/>
            <person name="Moolhuijzen P."/>
            <person name="Goolsby J.A."/>
            <person name="Tidwell J."/>
            <person name="Bellgard S.E."/>
            <person name="Bellgard M.I."/>
        </authorList>
    </citation>
    <scope>NUCLEOTIDE SEQUENCE</scope>
    <source>
        <tissue evidence="1">Shoot tissue taken approximately 20 cm above the soil surface</tissue>
    </source>
</reference>
<sequence length="33" mass="4042">MVNNIDKYCHPHYAYWLIKCSNYDPFCYLSNKP</sequence>
<reference evidence="1" key="1">
    <citation type="submission" date="2014-09" db="EMBL/GenBank/DDBJ databases">
        <authorList>
            <person name="Magalhaes I.L.F."/>
            <person name="Oliveira U."/>
            <person name="Santos F.R."/>
            <person name="Vidigal T.H.D.A."/>
            <person name="Brescovit A.D."/>
            <person name="Santos A.J."/>
        </authorList>
    </citation>
    <scope>NUCLEOTIDE SEQUENCE</scope>
    <source>
        <tissue evidence="1">Shoot tissue taken approximately 20 cm above the soil surface</tissue>
    </source>
</reference>
<organism evidence="1">
    <name type="scientific">Arundo donax</name>
    <name type="common">Giant reed</name>
    <name type="synonym">Donax arundinaceus</name>
    <dbReference type="NCBI Taxonomy" id="35708"/>
    <lineage>
        <taxon>Eukaryota</taxon>
        <taxon>Viridiplantae</taxon>
        <taxon>Streptophyta</taxon>
        <taxon>Embryophyta</taxon>
        <taxon>Tracheophyta</taxon>
        <taxon>Spermatophyta</taxon>
        <taxon>Magnoliopsida</taxon>
        <taxon>Liliopsida</taxon>
        <taxon>Poales</taxon>
        <taxon>Poaceae</taxon>
        <taxon>PACMAD clade</taxon>
        <taxon>Arundinoideae</taxon>
        <taxon>Arundineae</taxon>
        <taxon>Arundo</taxon>
    </lineage>
</organism>
<protein>
    <submittedName>
        <fullName evidence="1">Uncharacterized protein</fullName>
    </submittedName>
</protein>
<accession>A0A0A9A0Z0</accession>
<dbReference type="AlphaFoldDB" id="A0A0A9A0Z0"/>